<dbReference type="InterPro" id="IPR036390">
    <property type="entry name" value="WH_DNA-bd_sf"/>
</dbReference>
<evidence type="ECO:0000313" key="11">
    <source>
        <dbReference type="EMBL" id="CAF0905278.1"/>
    </source>
</evidence>
<evidence type="ECO:0000256" key="2">
    <source>
        <dbReference type="ARBA" id="ARBA00006019"/>
    </source>
</evidence>
<reference evidence="10" key="1">
    <citation type="submission" date="2021-02" db="EMBL/GenBank/DDBJ databases">
        <authorList>
            <person name="Nowell W R."/>
        </authorList>
    </citation>
    <scope>NUCLEOTIDE SEQUENCE</scope>
</reference>
<dbReference type="FunFam" id="3.30.230.130:FF:000003">
    <property type="entry name" value="Cullin 2"/>
    <property type="match status" value="1"/>
</dbReference>
<dbReference type="PANTHER" id="PTHR11932">
    <property type="entry name" value="CULLIN"/>
    <property type="match status" value="1"/>
</dbReference>
<evidence type="ECO:0000256" key="8">
    <source>
        <dbReference type="RuleBase" id="RU003829"/>
    </source>
</evidence>
<protein>
    <recommendedName>
        <fullName evidence="6">Cullin-5</fullName>
    </recommendedName>
</protein>
<dbReference type="Pfam" id="PF00888">
    <property type="entry name" value="Cullin"/>
    <property type="match status" value="1"/>
</dbReference>
<dbReference type="InterPro" id="IPR036388">
    <property type="entry name" value="WH-like_DNA-bd_sf"/>
</dbReference>
<dbReference type="InterPro" id="IPR059120">
    <property type="entry name" value="Cullin-like_AB"/>
</dbReference>
<dbReference type="EMBL" id="CAJOBD010000036">
    <property type="protein sequence ID" value="CAF3546536.1"/>
    <property type="molecule type" value="Genomic_DNA"/>
</dbReference>
<feature type="domain" description="Cullin family profile" evidence="9">
    <location>
        <begin position="394"/>
        <end position="634"/>
    </location>
</feature>
<evidence type="ECO:0000256" key="5">
    <source>
        <dbReference type="ARBA" id="ARBA00022843"/>
    </source>
</evidence>
<keyword evidence="3" id="KW-1017">Isopeptide bond</keyword>
<dbReference type="FunFam" id="1.10.10.10:FF:000014">
    <property type="entry name" value="Cullin 1"/>
    <property type="match status" value="1"/>
</dbReference>
<comment type="similarity">
    <text evidence="2 7 8">Belongs to the cullin family.</text>
</comment>
<name>A0A813PC86_9BILA</name>
<evidence type="ECO:0000256" key="4">
    <source>
        <dbReference type="ARBA" id="ARBA00022786"/>
    </source>
</evidence>
<dbReference type="PROSITE" id="PS50069">
    <property type="entry name" value="CULLIN_2"/>
    <property type="match status" value="1"/>
</dbReference>
<evidence type="ECO:0000313" key="12">
    <source>
        <dbReference type="EMBL" id="CAF1221411.1"/>
    </source>
</evidence>
<dbReference type="InterPro" id="IPR016158">
    <property type="entry name" value="Cullin_homology"/>
</dbReference>
<dbReference type="AlphaFoldDB" id="A0A813PC86"/>
<gene>
    <name evidence="13" type="ORF">JBS370_LOCUS1129</name>
    <name evidence="12" type="ORF">JXQ802_LOCUS25459</name>
    <name evidence="10" type="ORF">PYM288_LOCUS1955</name>
    <name evidence="11" type="ORF">ZHD862_LOCUS7601</name>
</gene>
<dbReference type="Proteomes" id="UP000663836">
    <property type="component" value="Unassembled WGS sequence"/>
</dbReference>
<dbReference type="FunFam" id="1.20.1310.10:FF:000012">
    <property type="entry name" value="Cullin 2"/>
    <property type="match status" value="1"/>
</dbReference>
<evidence type="ECO:0000313" key="10">
    <source>
        <dbReference type="EMBL" id="CAF0748415.1"/>
    </source>
</evidence>
<dbReference type="GO" id="GO:0006511">
    <property type="term" value="P:ubiquitin-dependent protein catabolic process"/>
    <property type="evidence" value="ECO:0007669"/>
    <property type="project" value="InterPro"/>
</dbReference>
<dbReference type="EMBL" id="CAJNOH010000011">
    <property type="protein sequence ID" value="CAF0748415.1"/>
    <property type="molecule type" value="Genomic_DNA"/>
</dbReference>
<dbReference type="Gene3D" id="1.10.10.10">
    <property type="entry name" value="Winged helix-like DNA-binding domain superfamily/Winged helix DNA-binding domain"/>
    <property type="match status" value="1"/>
</dbReference>
<dbReference type="SMART" id="SM00182">
    <property type="entry name" value="CULLIN"/>
    <property type="match status" value="1"/>
</dbReference>
<evidence type="ECO:0000313" key="15">
    <source>
        <dbReference type="Proteomes" id="UP000663870"/>
    </source>
</evidence>
<dbReference type="InterPro" id="IPR045093">
    <property type="entry name" value="Cullin"/>
</dbReference>
<dbReference type="Gene3D" id="3.30.230.130">
    <property type="entry name" value="Cullin, Chain C, Domain 2"/>
    <property type="match status" value="1"/>
</dbReference>
<dbReference type="SUPFAM" id="SSF75632">
    <property type="entry name" value="Cullin homology domain"/>
    <property type="match status" value="1"/>
</dbReference>
<keyword evidence="4" id="KW-0833">Ubl conjugation pathway</keyword>
<dbReference type="SUPFAM" id="SSF46785">
    <property type="entry name" value="Winged helix' DNA-binding domain"/>
    <property type="match status" value="1"/>
</dbReference>
<evidence type="ECO:0000256" key="1">
    <source>
        <dbReference type="ARBA" id="ARBA00004906"/>
    </source>
</evidence>
<dbReference type="EMBL" id="CAJNOL010000860">
    <property type="protein sequence ID" value="CAF1221411.1"/>
    <property type="molecule type" value="Genomic_DNA"/>
</dbReference>
<comment type="pathway">
    <text evidence="1">Protein modification; protein ubiquitination.</text>
</comment>
<sequence>MSSLKPKEIDFNEQWSIVLGTVRSVISMGRFGHTNKATWQERFFDIYYLCVATPDSHAERLYEETKKFLEDHCKSMKKEISESDQNMLSIYVKYWTEYKTGSDWLNILYAYLNTHYVRKRQTNDLDNSYPPFECNSDTNDAPLVEIGEMALDCWTRIIIEPVKERLVKLLLEQIHLDRICECVNQTTIKGVIMSFVDVCQHKKVNALELYEKSFENRLLQATGEYYREEGNRCLTKHDCIQYMKKILLLIDDEEFRSRKFLNPTSYSKVYNECLQRLVCDHFDTLKSECNELIIKEDLDALNNMYKLLKPTHIGINYMVEKLQDHISRIGHEKIQSLKGENLSTLFVETLLELHTKYMNVIKETFVSDPEFVSSLDKACATIVNMKYGNRLSAKAPELLAHYCDSLLRKSSKAASDSEIEEKLLSSITIFKYLDDKDYFQRFYQKMLARRLINQQSISIDAEEFMVTKLKQICGYEFTGKLARMFQDIKVSDDLNIEFLEYLKSELSSTAHNQTMTGLIGLDFNIYVLQANSWPVSQPTTNTFILPNLLEKPLQMFEAFYGKKYSGRKLCWMYNLSNAEIRMTHLDRSYFVTMGTYQMAILLQFNEHQQLTINEIEEATKLNIKELEKQIISLIDAKFLLAETSNLASNSVISVNFDYKNKRTKFKVPLLPPKEASHDSESSQRAVEEDRKFYLQAVIVRIMKARKKLKHNSLIEEVITQSKQRFLPSIHIIKKCIEILIDKQYLERSSNDEYSYIA</sequence>
<evidence type="ECO:0000259" key="9">
    <source>
        <dbReference type="PROSITE" id="PS50069"/>
    </source>
</evidence>
<keyword evidence="15" id="KW-1185">Reference proteome</keyword>
<dbReference type="GO" id="GO:0031625">
    <property type="term" value="F:ubiquitin protein ligase binding"/>
    <property type="evidence" value="ECO:0007669"/>
    <property type="project" value="InterPro"/>
</dbReference>
<dbReference type="InterPro" id="IPR001373">
    <property type="entry name" value="Cullin_N"/>
</dbReference>
<keyword evidence="5" id="KW-0832">Ubl conjugation</keyword>
<evidence type="ECO:0000256" key="6">
    <source>
        <dbReference type="ARBA" id="ARBA00040451"/>
    </source>
</evidence>
<dbReference type="Proteomes" id="UP000663864">
    <property type="component" value="Unassembled WGS sequence"/>
</dbReference>
<dbReference type="SUPFAM" id="SSF74788">
    <property type="entry name" value="Cullin repeat-like"/>
    <property type="match status" value="1"/>
</dbReference>
<dbReference type="PROSITE" id="PS01256">
    <property type="entry name" value="CULLIN_1"/>
    <property type="match status" value="1"/>
</dbReference>
<organism evidence="10 14">
    <name type="scientific">Rotaria sordida</name>
    <dbReference type="NCBI Taxonomy" id="392033"/>
    <lineage>
        <taxon>Eukaryota</taxon>
        <taxon>Metazoa</taxon>
        <taxon>Spiralia</taxon>
        <taxon>Gnathifera</taxon>
        <taxon>Rotifera</taxon>
        <taxon>Eurotatoria</taxon>
        <taxon>Bdelloidea</taxon>
        <taxon>Philodinida</taxon>
        <taxon>Philodinidae</taxon>
        <taxon>Rotaria</taxon>
    </lineage>
</organism>
<dbReference type="InterPro" id="IPR036317">
    <property type="entry name" value="Cullin_homology_sf"/>
</dbReference>
<dbReference type="Proteomes" id="UP000663854">
    <property type="component" value="Unassembled WGS sequence"/>
</dbReference>
<comment type="caution">
    <text evidence="10">The sequence shown here is derived from an EMBL/GenBank/DDBJ whole genome shotgun (WGS) entry which is preliminary data.</text>
</comment>
<evidence type="ECO:0000313" key="14">
    <source>
        <dbReference type="Proteomes" id="UP000663854"/>
    </source>
</evidence>
<dbReference type="FunFam" id="1.20.1310.10:FF:000014">
    <property type="entry name" value="Cullin 5"/>
    <property type="match status" value="1"/>
</dbReference>
<accession>A0A813PC86</accession>
<proteinExistence type="inferred from homology"/>
<dbReference type="Proteomes" id="UP000663870">
    <property type="component" value="Unassembled WGS sequence"/>
</dbReference>
<evidence type="ECO:0000256" key="7">
    <source>
        <dbReference type="PROSITE-ProRule" id="PRU00330"/>
    </source>
</evidence>
<dbReference type="InterPro" id="IPR016157">
    <property type="entry name" value="Cullin_CS"/>
</dbReference>
<dbReference type="InterPro" id="IPR016159">
    <property type="entry name" value="Cullin_repeat-like_dom_sf"/>
</dbReference>
<dbReference type="GO" id="GO:0005634">
    <property type="term" value="C:nucleus"/>
    <property type="evidence" value="ECO:0007669"/>
    <property type="project" value="UniProtKB-ARBA"/>
</dbReference>
<dbReference type="EMBL" id="CAJNOT010000233">
    <property type="protein sequence ID" value="CAF0905278.1"/>
    <property type="molecule type" value="Genomic_DNA"/>
</dbReference>
<dbReference type="InterPro" id="IPR019559">
    <property type="entry name" value="Cullin_neddylation_domain"/>
</dbReference>
<dbReference type="SMART" id="SM00884">
    <property type="entry name" value="Cullin_Nedd8"/>
    <property type="match status" value="1"/>
</dbReference>
<dbReference type="Pfam" id="PF26557">
    <property type="entry name" value="Cullin_AB"/>
    <property type="match status" value="1"/>
</dbReference>
<evidence type="ECO:0000313" key="13">
    <source>
        <dbReference type="EMBL" id="CAF3546536.1"/>
    </source>
</evidence>
<dbReference type="Pfam" id="PF10557">
    <property type="entry name" value="Cullin_Nedd8"/>
    <property type="match status" value="1"/>
</dbReference>
<dbReference type="Gene3D" id="1.20.1310.10">
    <property type="entry name" value="Cullin Repeats"/>
    <property type="match status" value="4"/>
</dbReference>
<evidence type="ECO:0000256" key="3">
    <source>
        <dbReference type="ARBA" id="ARBA00022499"/>
    </source>
</evidence>
<dbReference type="GO" id="GO:0031461">
    <property type="term" value="C:cullin-RING ubiquitin ligase complex"/>
    <property type="evidence" value="ECO:0007669"/>
    <property type="project" value="InterPro"/>
</dbReference>